<protein>
    <submittedName>
        <fullName evidence="1">Carbonic anhydrase or acetyltransferase, isoleucine patch superfamily</fullName>
    </submittedName>
</protein>
<dbReference type="InterPro" id="IPR050484">
    <property type="entry name" value="Transf_Hexapept/Carb_Anhydrase"/>
</dbReference>
<proteinExistence type="predicted"/>
<dbReference type="Pfam" id="PF00132">
    <property type="entry name" value="Hexapep"/>
    <property type="match status" value="1"/>
</dbReference>
<dbReference type="STRING" id="215200.SAMN05216454_11618"/>
<dbReference type="Gene3D" id="2.160.10.10">
    <property type="entry name" value="Hexapeptide repeat proteins"/>
    <property type="match status" value="1"/>
</dbReference>
<dbReference type="CDD" id="cd04645">
    <property type="entry name" value="LbH_gamma_CA_like"/>
    <property type="match status" value="1"/>
</dbReference>
<dbReference type="InterPro" id="IPR011004">
    <property type="entry name" value="Trimer_LpxA-like_sf"/>
</dbReference>
<gene>
    <name evidence="1" type="ORF">SAMN05216454_11618</name>
</gene>
<keyword evidence="1" id="KW-0808">Transferase</keyword>
<name>A0A1H8JS19_9FIRM</name>
<accession>A0A1H8JS19</accession>
<evidence type="ECO:0000313" key="2">
    <source>
        <dbReference type="Proteomes" id="UP000199512"/>
    </source>
</evidence>
<keyword evidence="2" id="KW-1185">Reference proteome</keyword>
<dbReference type="PANTHER" id="PTHR13061">
    <property type="entry name" value="DYNACTIN SUBUNIT P25"/>
    <property type="match status" value="1"/>
</dbReference>
<dbReference type="PANTHER" id="PTHR13061:SF29">
    <property type="entry name" value="GAMMA CARBONIC ANHYDRASE-LIKE 1, MITOCHONDRIAL-RELATED"/>
    <property type="match status" value="1"/>
</dbReference>
<dbReference type="RefSeq" id="WP_091975979.1">
    <property type="nucleotide sequence ID" value="NZ_CAUWDX010000005.1"/>
</dbReference>
<dbReference type="AlphaFoldDB" id="A0A1H8JS19"/>
<dbReference type="Proteomes" id="UP000199512">
    <property type="component" value="Unassembled WGS sequence"/>
</dbReference>
<dbReference type="GO" id="GO:0016740">
    <property type="term" value="F:transferase activity"/>
    <property type="evidence" value="ECO:0007669"/>
    <property type="project" value="UniProtKB-KW"/>
</dbReference>
<dbReference type="OrthoDB" id="9803036at2"/>
<sequence>MIREYKDKKAEISPSSYIDENSSIVGDVVLEENTSVWPFASIRGDRGKIFIGKNTNVQDCAVIHNPSYIGEGVSIGHSAIVHGAKIRDNVLIGMGAIILDNADIGENCIVGAGALVTGNKKFEANTLILGSPAKAIRKLTEEEIESIRENAREYNELRLDYK</sequence>
<reference evidence="1 2" key="1">
    <citation type="submission" date="2016-10" db="EMBL/GenBank/DDBJ databases">
        <authorList>
            <person name="de Groot N.N."/>
        </authorList>
    </citation>
    <scope>NUCLEOTIDE SEQUENCE [LARGE SCALE GENOMIC DNA]</scope>
    <source>
        <strain evidence="1 2">Calf135</strain>
    </source>
</reference>
<dbReference type="EMBL" id="FODF01000016">
    <property type="protein sequence ID" value="SEN83008.1"/>
    <property type="molecule type" value="Genomic_DNA"/>
</dbReference>
<evidence type="ECO:0000313" key="1">
    <source>
        <dbReference type="EMBL" id="SEN83008.1"/>
    </source>
</evidence>
<organism evidence="1 2">
    <name type="scientific">Peptostreptococcus russellii</name>
    <dbReference type="NCBI Taxonomy" id="215200"/>
    <lineage>
        <taxon>Bacteria</taxon>
        <taxon>Bacillati</taxon>
        <taxon>Bacillota</taxon>
        <taxon>Clostridia</taxon>
        <taxon>Peptostreptococcales</taxon>
        <taxon>Peptostreptococcaceae</taxon>
        <taxon>Peptostreptococcus</taxon>
    </lineage>
</organism>
<dbReference type="SUPFAM" id="SSF51161">
    <property type="entry name" value="Trimeric LpxA-like enzymes"/>
    <property type="match status" value="1"/>
</dbReference>
<dbReference type="InterPro" id="IPR047324">
    <property type="entry name" value="LbH_gamma_CA-like"/>
</dbReference>
<dbReference type="InterPro" id="IPR001451">
    <property type="entry name" value="Hexapep"/>
</dbReference>